<dbReference type="AlphaFoldDB" id="A0A5J9UVZ6"/>
<dbReference type="PROSITE" id="PS51375">
    <property type="entry name" value="PPR"/>
    <property type="match status" value="5"/>
</dbReference>
<dbReference type="GO" id="GO:0009451">
    <property type="term" value="P:RNA modification"/>
    <property type="evidence" value="ECO:0007669"/>
    <property type="project" value="InterPro"/>
</dbReference>
<comment type="caution">
    <text evidence="4">The sequence shown here is derived from an EMBL/GenBank/DDBJ whole genome shotgun (WGS) entry which is preliminary data.</text>
</comment>
<evidence type="ECO:0000313" key="5">
    <source>
        <dbReference type="Proteomes" id="UP000324897"/>
    </source>
</evidence>
<dbReference type="InterPro" id="IPR002885">
    <property type="entry name" value="PPR_rpt"/>
</dbReference>
<feature type="non-terminal residue" evidence="4">
    <location>
        <position position="1"/>
    </location>
</feature>
<dbReference type="PANTHER" id="PTHR47926:SF342">
    <property type="entry name" value="TETRATRICOPEPTIDE-LIKE HELICAL DOMAIN-CONTAINING PROTEIN-RELATED"/>
    <property type="match status" value="1"/>
</dbReference>
<keyword evidence="2" id="KW-0809">Transit peptide</keyword>
<sequence>MLRHARTPQAFLQFLAAEQVSPSAAAQCHAEATKLGYASNVYVSTAILGLYSRSSRLHEAQRLFDEMPHRTAVTWSTLICGHARFRGPGVAVGTFRRMLREGVFPTESAMSSALVACAKQEDVRIGAMLHCVGLRCGFSYDVVVGTALLNMYSKCHHSYAAQKVLEEMEETNVATFTALIGGFAANGRSHDAMLLVKEMEQSGVSPNMRTYSSLLGSFQSPDDINHARQVHCAVLKKGLEDNPYVLSSLLTVYSKCDSLEDFRRMRMAVSCEDQVSYNSVISGLSCLGRGGEAFRHFLEMRRQGVQTDVITFASLLKAVGSSSTLLEGRQLHALILNTGCVSNVNVQNGLISMYARCGEIVESKVIFSSMEAPDLVSWNSLLSGCAQHGYGKEVIEIFEHMKRLRVQPDHTTFLSVLQVCSHVGLVDKGLEYFNLMKDKGSSPGAKLEHYACMVDLLGRAGYLSEAESLINDMPMKPGPSVYRALLSSCQIHGNLEIAIRVSKRLTELYPQDSSAHVQLSKAFAGDGRWDNAAEVREAMKGKGVVKRPAWSYAIIWMLSSSRGSHREDHRMSLVVTHRRGYKTETGNPCPLCSKNQMMHLTA</sequence>
<dbReference type="FunFam" id="1.25.40.10:FF:000090">
    <property type="entry name" value="Pentatricopeptide repeat-containing protein, chloroplastic"/>
    <property type="match status" value="1"/>
</dbReference>
<dbReference type="Pfam" id="PF01535">
    <property type="entry name" value="PPR"/>
    <property type="match status" value="4"/>
</dbReference>
<feature type="repeat" description="PPR" evidence="3">
    <location>
        <begin position="374"/>
        <end position="408"/>
    </location>
</feature>
<feature type="repeat" description="PPR" evidence="3">
    <location>
        <begin position="273"/>
        <end position="307"/>
    </location>
</feature>
<feature type="repeat" description="PPR" evidence="3">
    <location>
        <begin position="172"/>
        <end position="206"/>
    </location>
</feature>
<dbReference type="InterPro" id="IPR046848">
    <property type="entry name" value="E_motif"/>
</dbReference>
<dbReference type="Pfam" id="PF20431">
    <property type="entry name" value="E_motif"/>
    <property type="match status" value="1"/>
</dbReference>
<evidence type="ECO:0000256" key="1">
    <source>
        <dbReference type="ARBA" id="ARBA00022737"/>
    </source>
</evidence>
<feature type="repeat" description="PPR" evidence="3">
    <location>
        <begin position="71"/>
        <end position="105"/>
    </location>
</feature>
<proteinExistence type="predicted"/>
<evidence type="ECO:0000256" key="3">
    <source>
        <dbReference type="PROSITE-ProRule" id="PRU00708"/>
    </source>
</evidence>
<keyword evidence="1" id="KW-0677">Repeat</keyword>
<accession>A0A5J9UVZ6</accession>
<protein>
    <recommendedName>
        <fullName evidence="6">Pentacotripeptide-repeat region of PRORP domain-containing protein</fullName>
    </recommendedName>
</protein>
<dbReference type="OrthoDB" id="185373at2759"/>
<name>A0A5J9UVZ6_9POAL</name>
<dbReference type="InterPro" id="IPR046960">
    <property type="entry name" value="PPR_At4g14850-like_plant"/>
</dbReference>
<gene>
    <name evidence="4" type="ORF">EJB05_19256</name>
</gene>
<dbReference type="Pfam" id="PF13041">
    <property type="entry name" value="PPR_2"/>
    <property type="match status" value="3"/>
</dbReference>
<dbReference type="Gramene" id="TVU27756">
    <property type="protein sequence ID" value="TVU27756"/>
    <property type="gene ID" value="EJB05_19256"/>
</dbReference>
<organism evidence="4 5">
    <name type="scientific">Eragrostis curvula</name>
    <name type="common">weeping love grass</name>
    <dbReference type="NCBI Taxonomy" id="38414"/>
    <lineage>
        <taxon>Eukaryota</taxon>
        <taxon>Viridiplantae</taxon>
        <taxon>Streptophyta</taxon>
        <taxon>Embryophyta</taxon>
        <taxon>Tracheophyta</taxon>
        <taxon>Spermatophyta</taxon>
        <taxon>Magnoliopsida</taxon>
        <taxon>Liliopsida</taxon>
        <taxon>Poales</taxon>
        <taxon>Poaceae</taxon>
        <taxon>PACMAD clade</taxon>
        <taxon>Chloridoideae</taxon>
        <taxon>Eragrostideae</taxon>
        <taxon>Eragrostidinae</taxon>
        <taxon>Eragrostis</taxon>
    </lineage>
</organism>
<dbReference type="GO" id="GO:0003723">
    <property type="term" value="F:RNA binding"/>
    <property type="evidence" value="ECO:0007669"/>
    <property type="project" value="InterPro"/>
</dbReference>
<evidence type="ECO:0000256" key="2">
    <source>
        <dbReference type="ARBA" id="ARBA00022946"/>
    </source>
</evidence>
<dbReference type="Proteomes" id="UP000324897">
    <property type="component" value="Chromosome 1"/>
</dbReference>
<evidence type="ECO:0008006" key="6">
    <source>
        <dbReference type="Google" id="ProtNLM"/>
    </source>
</evidence>
<dbReference type="EMBL" id="RWGY01000011">
    <property type="protein sequence ID" value="TVU27756.1"/>
    <property type="molecule type" value="Genomic_DNA"/>
</dbReference>
<dbReference type="NCBIfam" id="TIGR00756">
    <property type="entry name" value="PPR"/>
    <property type="match status" value="4"/>
</dbReference>
<feature type="repeat" description="PPR" evidence="3">
    <location>
        <begin position="409"/>
        <end position="443"/>
    </location>
</feature>
<dbReference type="PANTHER" id="PTHR47926">
    <property type="entry name" value="PENTATRICOPEPTIDE REPEAT-CONTAINING PROTEIN"/>
    <property type="match status" value="1"/>
</dbReference>
<keyword evidence="5" id="KW-1185">Reference proteome</keyword>
<dbReference type="Gene3D" id="1.25.40.10">
    <property type="entry name" value="Tetratricopeptide repeat domain"/>
    <property type="match status" value="4"/>
</dbReference>
<reference evidence="4 5" key="1">
    <citation type="journal article" date="2019" name="Sci. Rep.">
        <title>A high-quality genome of Eragrostis curvula grass provides insights into Poaceae evolution and supports new strategies to enhance forage quality.</title>
        <authorList>
            <person name="Carballo J."/>
            <person name="Santos B.A.C.M."/>
            <person name="Zappacosta D."/>
            <person name="Garbus I."/>
            <person name="Selva J.P."/>
            <person name="Gallo C.A."/>
            <person name="Diaz A."/>
            <person name="Albertini E."/>
            <person name="Caccamo M."/>
            <person name="Echenique V."/>
        </authorList>
    </citation>
    <scope>NUCLEOTIDE SEQUENCE [LARGE SCALE GENOMIC DNA]</scope>
    <source>
        <strain evidence="5">cv. Victoria</strain>
        <tissue evidence="4">Leaf</tissue>
    </source>
</reference>
<dbReference type="InterPro" id="IPR011990">
    <property type="entry name" value="TPR-like_helical_dom_sf"/>
</dbReference>
<evidence type="ECO:0000313" key="4">
    <source>
        <dbReference type="EMBL" id="TVU27756.1"/>
    </source>
</evidence>